<reference evidence="2 3" key="1">
    <citation type="submission" date="2020-08" db="EMBL/GenBank/DDBJ databases">
        <title>Genome sequence of Pedobacter roseus KACC 11594T.</title>
        <authorList>
            <person name="Hyun D.-W."/>
            <person name="Bae J.-W."/>
        </authorList>
    </citation>
    <scope>NUCLEOTIDE SEQUENCE [LARGE SCALE GENOMIC DNA]</scope>
    <source>
        <strain evidence="2 3">KACC 11594</strain>
    </source>
</reference>
<accession>A0A7G9QCE5</accession>
<evidence type="ECO:0000313" key="2">
    <source>
        <dbReference type="EMBL" id="QNN41020.1"/>
    </source>
</evidence>
<evidence type="ECO:0000313" key="3">
    <source>
        <dbReference type="Proteomes" id="UP000515806"/>
    </source>
</evidence>
<protein>
    <recommendedName>
        <fullName evidence="4">Erythromycin esterase family protein</fullName>
    </recommendedName>
</protein>
<feature type="chain" id="PRO_5028907358" description="Erythromycin esterase family protein" evidence="1">
    <location>
        <begin position="19"/>
        <end position="389"/>
    </location>
</feature>
<keyword evidence="3" id="KW-1185">Reference proteome</keyword>
<organism evidence="2 3">
    <name type="scientific">Pedobacter roseus</name>
    <dbReference type="NCBI Taxonomy" id="336820"/>
    <lineage>
        <taxon>Bacteria</taxon>
        <taxon>Pseudomonadati</taxon>
        <taxon>Bacteroidota</taxon>
        <taxon>Sphingobacteriia</taxon>
        <taxon>Sphingobacteriales</taxon>
        <taxon>Sphingobacteriaceae</taxon>
        <taxon>Pedobacter</taxon>
    </lineage>
</organism>
<dbReference type="RefSeq" id="WP_187591692.1">
    <property type="nucleotide sequence ID" value="NZ_CP060723.1"/>
</dbReference>
<proteinExistence type="predicted"/>
<dbReference type="KEGG" id="proe:H9L23_18120"/>
<sequence>MKVIIALCILFSFSSAAAQSQQDSIINKLVIATSDSIDIKSLSQSMAKMLPEKMIYLKGEYHDMKSTGRSLQSIFIALHEIKGVNYMLSEYSHSYLFCYNLFLKTGDLKILATWDDQLGLDSLSLKRYYYNMISLYKYNLKQSSSNKISFVGIDIDLQNTSTRTNVQRDYLNAIKYLRKYSLRPLPGEINDLFEKILNSNDYQILSGLTFRLKEVSKMHVPELLACFGDFYKDYYLIVNSVKQFRGVHREEELLENFKIAFDGILKTNPDLKPRFFGNFGSYHASIEKKYSFASILDKSKDFRNNVAFIATGYYNSLSTYDKLKPVIWQGAAITGLSSKDQLEANRLVEETVGKVDKQLILMGNFKQLPSGKLDFLKRYDAFLIYNGFK</sequence>
<feature type="signal peptide" evidence="1">
    <location>
        <begin position="1"/>
        <end position="18"/>
    </location>
</feature>
<name>A0A7G9QCE5_9SPHI</name>
<gene>
    <name evidence="2" type="ORF">H9L23_18120</name>
</gene>
<dbReference type="EMBL" id="CP060723">
    <property type="protein sequence ID" value="QNN41020.1"/>
    <property type="molecule type" value="Genomic_DNA"/>
</dbReference>
<keyword evidence="1" id="KW-0732">Signal</keyword>
<dbReference type="Proteomes" id="UP000515806">
    <property type="component" value="Chromosome"/>
</dbReference>
<evidence type="ECO:0000256" key="1">
    <source>
        <dbReference type="SAM" id="SignalP"/>
    </source>
</evidence>
<dbReference type="AlphaFoldDB" id="A0A7G9QCE5"/>
<evidence type="ECO:0008006" key="4">
    <source>
        <dbReference type="Google" id="ProtNLM"/>
    </source>
</evidence>